<keyword evidence="2 7" id="KW-0808">Transferase</keyword>
<evidence type="ECO:0000256" key="5">
    <source>
        <dbReference type="ARBA" id="ARBA00022840"/>
    </source>
</evidence>
<dbReference type="PANTHER" id="PTHR24345:SF0">
    <property type="entry name" value="CELL CYCLE SERINE_THREONINE-PROTEIN KINASE CDC5_MSD2"/>
    <property type="match status" value="1"/>
</dbReference>
<accession>A0A1T5HVC9</accession>
<dbReference type="InterPro" id="IPR000719">
    <property type="entry name" value="Prot_kinase_dom"/>
</dbReference>
<dbReference type="InterPro" id="IPR011009">
    <property type="entry name" value="Kinase-like_dom_sf"/>
</dbReference>
<evidence type="ECO:0000256" key="3">
    <source>
        <dbReference type="ARBA" id="ARBA00022741"/>
    </source>
</evidence>
<dbReference type="AlphaFoldDB" id="A0A1T5HVC9"/>
<dbReference type="InterPro" id="IPR008271">
    <property type="entry name" value="Ser/Thr_kinase_AS"/>
</dbReference>
<dbReference type="GO" id="GO:0004674">
    <property type="term" value="F:protein serine/threonine kinase activity"/>
    <property type="evidence" value="ECO:0007669"/>
    <property type="project" value="UniProtKB-KW"/>
</dbReference>
<evidence type="ECO:0000313" key="8">
    <source>
        <dbReference type="Proteomes" id="UP000189966"/>
    </source>
</evidence>
<dbReference type="CDD" id="cd14014">
    <property type="entry name" value="STKc_PknB_like"/>
    <property type="match status" value="1"/>
</dbReference>
<keyword evidence="1" id="KW-0723">Serine/threonine-protein kinase</keyword>
<sequence>MYPYQKAQVSFKKIEEIGQEGQNSKVYRVHDEYLDAEMVIKEVEKNDNFSAADYFSEARTLYRSSHPYVVQVSYACEDAKKIYVASPYYKNGSLKRLMSTRFLTTKEIIRYSTHILNGLHNVHSKGLIHFDIKPDNVLISDRNEALLADFGLTKVMDKEGVAKQPKLYIKQFPPEVFGNRECEFDNRFDIYQVGLTMYRMCVGDQAFDEQFSVYQTGPQFGQDVISGKFPDRKAYPLHIPTKLQRTINKCLKVNPGDRFGSAVEVVNALADIDGSILHWEYKPTETHQVWESNVDGVTKTISVCNERKSKAYRKTGSSEPRRITAYCKDDITDTDIIRFLNDEKEMRKK</sequence>
<feature type="domain" description="Protein kinase" evidence="6">
    <location>
        <begin position="12"/>
        <end position="270"/>
    </location>
</feature>
<dbReference type="Proteomes" id="UP000189966">
    <property type="component" value="Unassembled WGS sequence"/>
</dbReference>
<dbReference type="PANTHER" id="PTHR24345">
    <property type="entry name" value="SERINE/THREONINE-PROTEIN KINASE PLK"/>
    <property type="match status" value="1"/>
</dbReference>
<dbReference type="RefSeq" id="WP_080155592.1">
    <property type="nucleotide sequence ID" value="NZ_FUZI01000001.1"/>
</dbReference>
<protein>
    <submittedName>
        <fullName evidence="7">Serine/threonine-protein kinase PknL</fullName>
        <ecNumber evidence="7">2.7.11.1</ecNumber>
    </submittedName>
</protein>
<evidence type="ECO:0000256" key="1">
    <source>
        <dbReference type="ARBA" id="ARBA00022527"/>
    </source>
</evidence>
<evidence type="ECO:0000256" key="2">
    <source>
        <dbReference type="ARBA" id="ARBA00022679"/>
    </source>
</evidence>
<dbReference type="GO" id="GO:0005524">
    <property type="term" value="F:ATP binding"/>
    <property type="evidence" value="ECO:0007669"/>
    <property type="project" value="UniProtKB-KW"/>
</dbReference>
<evidence type="ECO:0000259" key="6">
    <source>
        <dbReference type="PROSITE" id="PS50011"/>
    </source>
</evidence>
<evidence type="ECO:0000313" key="7">
    <source>
        <dbReference type="EMBL" id="SKC30730.1"/>
    </source>
</evidence>
<gene>
    <name evidence="7" type="primary">pknL</name>
    <name evidence="7" type="ORF">CZ809_00207</name>
</gene>
<reference evidence="7 8" key="1">
    <citation type="submission" date="2017-02" db="EMBL/GenBank/DDBJ databases">
        <authorList>
            <person name="Peterson S.W."/>
        </authorList>
    </citation>
    <scope>NUCLEOTIDE SEQUENCE [LARGE SCALE GENOMIC DNA]</scope>
    <source>
        <strain evidence="8">type strain: NCCB 100098</strain>
    </source>
</reference>
<name>A0A1T5HVC9_9GAMM</name>
<dbReference type="SUPFAM" id="SSF56112">
    <property type="entry name" value="Protein kinase-like (PK-like)"/>
    <property type="match status" value="1"/>
</dbReference>
<dbReference type="Gene3D" id="1.10.510.10">
    <property type="entry name" value="Transferase(Phosphotransferase) domain 1"/>
    <property type="match status" value="1"/>
</dbReference>
<evidence type="ECO:0000256" key="4">
    <source>
        <dbReference type="ARBA" id="ARBA00022777"/>
    </source>
</evidence>
<dbReference type="PROSITE" id="PS00108">
    <property type="entry name" value="PROTEIN_KINASE_ST"/>
    <property type="match status" value="1"/>
</dbReference>
<dbReference type="SMART" id="SM00220">
    <property type="entry name" value="S_TKc"/>
    <property type="match status" value="1"/>
</dbReference>
<keyword evidence="4 7" id="KW-0418">Kinase</keyword>
<dbReference type="Pfam" id="PF00069">
    <property type="entry name" value="Pkinase"/>
    <property type="match status" value="1"/>
</dbReference>
<dbReference type="PROSITE" id="PS50011">
    <property type="entry name" value="PROTEIN_KINASE_DOM"/>
    <property type="match status" value="1"/>
</dbReference>
<keyword evidence="5" id="KW-0067">ATP-binding</keyword>
<keyword evidence="3" id="KW-0547">Nucleotide-binding</keyword>
<dbReference type="EC" id="2.7.11.1" evidence="7"/>
<dbReference type="OrthoDB" id="9801841at2"/>
<dbReference type="EMBL" id="FUZI01000001">
    <property type="protein sequence ID" value="SKC30730.1"/>
    <property type="molecule type" value="Genomic_DNA"/>
</dbReference>
<proteinExistence type="predicted"/>
<organism evidence="7 8">
    <name type="scientific">Photobacterium piscicola</name>
    <dbReference type="NCBI Taxonomy" id="1378299"/>
    <lineage>
        <taxon>Bacteria</taxon>
        <taxon>Pseudomonadati</taxon>
        <taxon>Pseudomonadota</taxon>
        <taxon>Gammaproteobacteria</taxon>
        <taxon>Vibrionales</taxon>
        <taxon>Vibrionaceae</taxon>
        <taxon>Photobacterium</taxon>
    </lineage>
</organism>